<proteinExistence type="predicted"/>
<keyword evidence="2" id="KW-1133">Transmembrane helix</keyword>
<keyword evidence="2" id="KW-0812">Transmembrane</keyword>
<protein>
    <submittedName>
        <fullName evidence="3">Uncharacterized protein</fullName>
    </submittedName>
</protein>
<organism evidence="3 4">
    <name type="scientific">Xylaria arbuscula</name>
    <dbReference type="NCBI Taxonomy" id="114810"/>
    <lineage>
        <taxon>Eukaryota</taxon>
        <taxon>Fungi</taxon>
        <taxon>Dikarya</taxon>
        <taxon>Ascomycota</taxon>
        <taxon>Pezizomycotina</taxon>
        <taxon>Sordariomycetes</taxon>
        <taxon>Xylariomycetidae</taxon>
        <taxon>Xylariales</taxon>
        <taxon>Xylariaceae</taxon>
        <taxon>Xylaria</taxon>
    </lineage>
</organism>
<feature type="transmembrane region" description="Helical" evidence="2">
    <location>
        <begin position="74"/>
        <end position="91"/>
    </location>
</feature>
<name>A0A9W8TRQ8_9PEZI</name>
<dbReference type="AlphaFoldDB" id="A0A9W8TRQ8"/>
<keyword evidence="2" id="KW-0472">Membrane</keyword>
<accession>A0A9W8TRQ8</accession>
<dbReference type="VEuPathDB" id="FungiDB:F4678DRAFT_463089"/>
<evidence type="ECO:0000256" key="2">
    <source>
        <dbReference type="SAM" id="Phobius"/>
    </source>
</evidence>
<keyword evidence="4" id="KW-1185">Reference proteome</keyword>
<feature type="transmembrane region" description="Helical" evidence="2">
    <location>
        <begin position="97"/>
        <end position="115"/>
    </location>
</feature>
<evidence type="ECO:0000313" key="3">
    <source>
        <dbReference type="EMBL" id="KAJ3578966.1"/>
    </source>
</evidence>
<feature type="region of interest" description="Disordered" evidence="1">
    <location>
        <begin position="187"/>
        <end position="217"/>
    </location>
</feature>
<evidence type="ECO:0000313" key="4">
    <source>
        <dbReference type="Proteomes" id="UP001148614"/>
    </source>
</evidence>
<reference evidence="3" key="1">
    <citation type="submission" date="2022-07" db="EMBL/GenBank/DDBJ databases">
        <title>Genome Sequence of Xylaria arbuscula.</title>
        <authorList>
            <person name="Buettner E."/>
        </authorList>
    </citation>
    <scope>NUCLEOTIDE SEQUENCE</scope>
    <source>
        <strain evidence="3">VT107</strain>
    </source>
</reference>
<evidence type="ECO:0000256" key="1">
    <source>
        <dbReference type="SAM" id="MobiDB-lite"/>
    </source>
</evidence>
<sequence length="217" mass="24810">MSWLDTIKTAGTAALSTVQLVGRLLYTLSTPLRWPLYYIYATISYLLSPVWAIANLGVRAAAYAVGLVASFKYLYIYVSFFVVAFISYRIQYSLGDYVRLTTFSFIAILFGWDGASERRKRRDQHYLESRHPSAIAHEDDENEYNDDSSSSAKWQRSDMKESPGELDPNELFEKQWKLVRKPIQPGRRRKGLLGQTIHEESSESDLSIPARMSAANF</sequence>
<comment type="caution">
    <text evidence="3">The sequence shown here is derived from an EMBL/GenBank/DDBJ whole genome shotgun (WGS) entry which is preliminary data.</text>
</comment>
<feature type="region of interest" description="Disordered" evidence="1">
    <location>
        <begin position="137"/>
        <end position="169"/>
    </location>
</feature>
<gene>
    <name evidence="3" type="ORF">NPX13_g1595</name>
</gene>
<dbReference type="EMBL" id="JANPWZ010000148">
    <property type="protein sequence ID" value="KAJ3578966.1"/>
    <property type="molecule type" value="Genomic_DNA"/>
</dbReference>
<feature type="transmembrane region" description="Helical" evidence="2">
    <location>
        <begin position="37"/>
        <end position="62"/>
    </location>
</feature>
<dbReference type="Proteomes" id="UP001148614">
    <property type="component" value="Unassembled WGS sequence"/>
</dbReference>